<dbReference type="AlphaFoldDB" id="A0AAP0RAV0"/>
<keyword evidence="2" id="KW-0677">Repeat</keyword>
<keyword evidence="4" id="KW-0539">Nucleus</keyword>
<protein>
    <submittedName>
        <fullName evidence="8">Uncharacterized protein</fullName>
    </submittedName>
</protein>
<proteinExistence type="predicted"/>
<comment type="subcellular location">
    <subcellularLocation>
        <location evidence="1">Nucleus</location>
    </subcellularLocation>
</comment>
<evidence type="ECO:0000256" key="3">
    <source>
        <dbReference type="ARBA" id="ARBA00023125"/>
    </source>
</evidence>
<keyword evidence="9" id="KW-1185">Reference proteome</keyword>
<comment type="caution">
    <text evidence="8">The sequence shown here is derived from an EMBL/GenBank/DDBJ whole genome shotgun (WGS) entry which is preliminary data.</text>
</comment>
<dbReference type="InterPro" id="IPR015495">
    <property type="entry name" value="Myb_TF_plants"/>
</dbReference>
<gene>
    <name evidence="8" type="ORF">L1049_018942</name>
</gene>
<feature type="domain" description="Myb-like" evidence="6">
    <location>
        <begin position="9"/>
        <end position="61"/>
    </location>
</feature>
<evidence type="ECO:0000259" key="6">
    <source>
        <dbReference type="PROSITE" id="PS50090"/>
    </source>
</evidence>
<feature type="domain" description="HTH myb-type" evidence="7">
    <location>
        <begin position="62"/>
        <end position="116"/>
    </location>
</feature>
<evidence type="ECO:0000259" key="7">
    <source>
        <dbReference type="PROSITE" id="PS51294"/>
    </source>
</evidence>
<dbReference type="PANTHER" id="PTHR47999:SF86">
    <property type="entry name" value="MYB-RELATED PROTEIN MYB4-LIKE"/>
    <property type="match status" value="1"/>
</dbReference>
<dbReference type="PROSITE" id="PS51294">
    <property type="entry name" value="HTH_MYB"/>
    <property type="match status" value="2"/>
</dbReference>
<dbReference type="GO" id="GO:0005634">
    <property type="term" value="C:nucleus"/>
    <property type="evidence" value="ECO:0007669"/>
    <property type="project" value="UniProtKB-SubCell"/>
</dbReference>
<evidence type="ECO:0000256" key="1">
    <source>
        <dbReference type="ARBA" id="ARBA00004123"/>
    </source>
</evidence>
<name>A0AAP0RAV0_LIQFO</name>
<feature type="domain" description="HTH myb-type" evidence="7">
    <location>
        <begin position="9"/>
        <end position="61"/>
    </location>
</feature>
<dbReference type="InterPro" id="IPR009057">
    <property type="entry name" value="Homeodomain-like_sf"/>
</dbReference>
<dbReference type="EMBL" id="JBBPBK010000012">
    <property type="protein sequence ID" value="KAK9274128.1"/>
    <property type="molecule type" value="Genomic_DNA"/>
</dbReference>
<dbReference type="InterPro" id="IPR017930">
    <property type="entry name" value="Myb_dom"/>
</dbReference>
<dbReference type="PROSITE" id="PS50090">
    <property type="entry name" value="MYB_LIKE"/>
    <property type="match status" value="2"/>
</dbReference>
<dbReference type="Proteomes" id="UP001415857">
    <property type="component" value="Unassembled WGS sequence"/>
</dbReference>
<dbReference type="FunFam" id="1.10.10.60:FF:000001">
    <property type="entry name" value="MYB-related transcription factor"/>
    <property type="match status" value="1"/>
</dbReference>
<evidence type="ECO:0000256" key="5">
    <source>
        <dbReference type="SAM" id="MobiDB-lite"/>
    </source>
</evidence>
<dbReference type="InterPro" id="IPR001005">
    <property type="entry name" value="SANT/Myb"/>
</dbReference>
<feature type="compositionally biased region" description="Polar residues" evidence="5">
    <location>
        <begin position="114"/>
        <end position="123"/>
    </location>
</feature>
<dbReference type="Gene3D" id="1.10.10.60">
    <property type="entry name" value="Homeodomain-like"/>
    <property type="match status" value="2"/>
</dbReference>
<reference evidence="8 9" key="1">
    <citation type="journal article" date="2024" name="Plant J.">
        <title>Genome sequences and population genomics reveal climatic adaptation and genomic divergence between two closely related sweetgum species.</title>
        <authorList>
            <person name="Xu W.Q."/>
            <person name="Ren C.Q."/>
            <person name="Zhang X.Y."/>
            <person name="Comes H.P."/>
            <person name="Liu X.H."/>
            <person name="Li Y.G."/>
            <person name="Kettle C.J."/>
            <person name="Jalonen R."/>
            <person name="Gaisberger H."/>
            <person name="Ma Y.Z."/>
            <person name="Qiu Y.X."/>
        </authorList>
    </citation>
    <scope>NUCLEOTIDE SEQUENCE [LARGE SCALE GENOMIC DNA]</scope>
    <source>
        <strain evidence="8">Hangzhou</strain>
    </source>
</reference>
<dbReference type="Pfam" id="PF00249">
    <property type="entry name" value="Myb_DNA-binding"/>
    <property type="match status" value="2"/>
</dbReference>
<evidence type="ECO:0000313" key="8">
    <source>
        <dbReference type="EMBL" id="KAK9274128.1"/>
    </source>
</evidence>
<feature type="domain" description="Myb-like" evidence="6">
    <location>
        <begin position="62"/>
        <end position="112"/>
    </location>
</feature>
<dbReference type="CDD" id="cd00167">
    <property type="entry name" value="SANT"/>
    <property type="match status" value="2"/>
</dbReference>
<dbReference type="SMART" id="SM00717">
    <property type="entry name" value="SANT"/>
    <property type="match status" value="2"/>
</dbReference>
<sequence length="287" mass="32371">MGRRPCCSKVGLNRGPWTTLEDKILRAYIQVHGEGNWSKLPERAGLKRCGKSCRLRWRNYLKPDIKRGNISHDEEDLILKLHNLLGNRWSLIAKRLPGRTDNEIKNYWNTTLSKKTGAQSSSPRKSRKPTMEAEPITMSPGAIVTSPQIVIRPKAFRCTKVPLAILPPQDDEYLVDSSAMLNHSLELQADRQSHLTSPLQDSNDSKMEGHVTHSFEFDFLDFGCNEVGESDDAKDEDSINCDNNLSIASDHYSPLLGEEILEDWMANVCLEGDPAFDLESLAFFLDS</sequence>
<evidence type="ECO:0000256" key="2">
    <source>
        <dbReference type="ARBA" id="ARBA00022737"/>
    </source>
</evidence>
<accession>A0AAP0RAV0</accession>
<dbReference type="GO" id="GO:0003677">
    <property type="term" value="F:DNA binding"/>
    <property type="evidence" value="ECO:0007669"/>
    <property type="project" value="UniProtKB-KW"/>
</dbReference>
<organism evidence="8 9">
    <name type="scientific">Liquidambar formosana</name>
    <name type="common">Formosan gum</name>
    <dbReference type="NCBI Taxonomy" id="63359"/>
    <lineage>
        <taxon>Eukaryota</taxon>
        <taxon>Viridiplantae</taxon>
        <taxon>Streptophyta</taxon>
        <taxon>Embryophyta</taxon>
        <taxon>Tracheophyta</taxon>
        <taxon>Spermatophyta</taxon>
        <taxon>Magnoliopsida</taxon>
        <taxon>eudicotyledons</taxon>
        <taxon>Gunneridae</taxon>
        <taxon>Pentapetalae</taxon>
        <taxon>Saxifragales</taxon>
        <taxon>Altingiaceae</taxon>
        <taxon>Liquidambar</taxon>
    </lineage>
</organism>
<dbReference type="SUPFAM" id="SSF46689">
    <property type="entry name" value="Homeodomain-like"/>
    <property type="match status" value="1"/>
</dbReference>
<dbReference type="PANTHER" id="PTHR47999">
    <property type="entry name" value="TRANSCRIPTION FACTOR MYB8-RELATED-RELATED"/>
    <property type="match status" value="1"/>
</dbReference>
<evidence type="ECO:0000313" key="9">
    <source>
        <dbReference type="Proteomes" id="UP001415857"/>
    </source>
</evidence>
<feature type="region of interest" description="Disordered" evidence="5">
    <location>
        <begin position="114"/>
        <end position="139"/>
    </location>
</feature>
<evidence type="ECO:0000256" key="4">
    <source>
        <dbReference type="ARBA" id="ARBA00023242"/>
    </source>
</evidence>
<keyword evidence="3" id="KW-0238">DNA-binding</keyword>